<reference evidence="1" key="1">
    <citation type="submission" date="2021-04" db="EMBL/GenBank/DDBJ databases">
        <title>Draft genome sequence data of methanotrophic Methylovulum sp. strain S1L and Methylomonas sp. strain S2AM isolated from boreal lake water columns.</title>
        <authorList>
            <person name="Rissanen A.J."/>
            <person name="Mangayil R."/>
            <person name="Svenning M.M."/>
            <person name="Khanongnuch R."/>
        </authorList>
    </citation>
    <scope>NUCLEOTIDE SEQUENCE</scope>
    <source>
        <strain evidence="1">S2AM</strain>
    </source>
</reference>
<dbReference type="RefSeq" id="WP_215583802.1">
    <property type="nucleotide sequence ID" value="NZ_CP073754.1"/>
</dbReference>
<dbReference type="KEGG" id="mpad:KEF85_05615"/>
<accession>A0A975MQ94</accession>
<evidence type="ECO:0000313" key="1">
    <source>
        <dbReference type="EMBL" id="QWF71935.1"/>
    </source>
</evidence>
<gene>
    <name evidence="1" type="ORF">KEF85_05615</name>
</gene>
<dbReference type="EMBL" id="CP073754">
    <property type="protein sequence ID" value="QWF71935.1"/>
    <property type="molecule type" value="Genomic_DNA"/>
</dbReference>
<name>A0A975MQ94_9GAMM</name>
<sequence length="60" mass="6443">MNSSIPLRCIEATGGDKAGYGRPRCLVAWLVVKPPYGALWCRVSWAMVIPAGLGLIEAAR</sequence>
<proteinExistence type="predicted"/>
<keyword evidence="2" id="KW-1185">Reference proteome</keyword>
<dbReference type="AlphaFoldDB" id="A0A975MQ94"/>
<protein>
    <submittedName>
        <fullName evidence="1">Uncharacterized protein</fullName>
    </submittedName>
</protein>
<organism evidence="1 2">
    <name type="scientific">Methylomonas paludis</name>
    <dbReference type="NCBI Taxonomy" id="1173101"/>
    <lineage>
        <taxon>Bacteria</taxon>
        <taxon>Pseudomonadati</taxon>
        <taxon>Pseudomonadota</taxon>
        <taxon>Gammaproteobacteria</taxon>
        <taxon>Methylococcales</taxon>
        <taxon>Methylococcaceae</taxon>
        <taxon>Methylomonas</taxon>
    </lineage>
</organism>
<dbReference type="Proteomes" id="UP000676649">
    <property type="component" value="Chromosome"/>
</dbReference>
<evidence type="ECO:0000313" key="2">
    <source>
        <dbReference type="Proteomes" id="UP000676649"/>
    </source>
</evidence>